<organism evidence="1 2">
    <name type="scientific">Pyropia yezoensis</name>
    <name type="common">Susabi-nori</name>
    <name type="synonym">Porphyra yezoensis</name>
    <dbReference type="NCBI Taxonomy" id="2788"/>
    <lineage>
        <taxon>Eukaryota</taxon>
        <taxon>Rhodophyta</taxon>
        <taxon>Bangiophyceae</taxon>
        <taxon>Bangiales</taxon>
        <taxon>Bangiaceae</taxon>
        <taxon>Pyropia</taxon>
    </lineage>
</organism>
<evidence type="ECO:0000313" key="2">
    <source>
        <dbReference type="Proteomes" id="UP000798662"/>
    </source>
</evidence>
<dbReference type="Proteomes" id="UP000798662">
    <property type="component" value="Chromosome 1"/>
</dbReference>
<evidence type="ECO:0000313" key="1">
    <source>
        <dbReference type="EMBL" id="KAK1858485.1"/>
    </source>
</evidence>
<gene>
    <name evidence="1" type="ORF">I4F81_001087</name>
</gene>
<protein>
    <submittedName>
        <fullName evidence="1">Uncharacterized protein</fullName>
    </submittedName>
</protein>
<sequence length="104" mass="10788">MLHGFERALKPRLRVAAKAHRHTDGKAGMAAFAGWWKKVGTLPVGTEVTLSRDGAGRVTMAIKGEPVGAVESDALAWALWDMFLGAGGGCTVERGCGSSAHGNG</sequence>
<name>A0ACC3BL62_PYRYE</name>
<proteinExistence type="predicted"/>
<accession>A0ACC3BL62</accession>
<keyword evidence="2" id="KW-1185">Reference proteome</keyword>
<comment type="caution">
    <text evidence="1">The sequence shown here is derived from an EMBL/GenBank/DDBJ whole genome shotgun (WGS) entry which is preliminary data.</text>
</comment>
<dbReference type="EMBL" id="CM020618">
    <property type="protein sequence ID" value="KAK1858485.1"/>
    <property type="molecule type" value="Genomic_DNA"/>
</dbReference>
<reference evidence="1" key="1">
    <citation type="submission" date="2019-11" db="EMBL/GenBank/DDBJ databases">
        <title>Nori genome reveals adaptations in red seaweeds to the harsh intertidal environment.</title>
        <authorList>
            <person name="Wang D."/>
            <person name="Mao Y."/>
        </authorList>
    </citation>
    <scope>NUCLEOTIDE SEQUENCE</scope>
    <source>
        <tissue evidence="1">Gametophyte</tissue>
    </source>
</reference>